<accession>A0A7H0VJJ4</accession>
<reference evidence="3 4" key="1">
    <citation type="submission" date="2020-08" db="EMBL/GenBank/DDBJ databases">
        <title>Croceimicrobium hydrocarbonivorans gen. nov., sp. nov., a novel marine bacterium isolated from a bacterial consortium that degrades polyethylene terephthalate.</title>
        <authorList>
            <person name="Liu R."/>
        </authorList>
    </citation>
    <scope>NUCLEOTIDE SEQUENCE [LARGE SCALE GENOMIC DNA]</scope>
    <source>
        <strain evidence="3 4">A20-9</strain>
    </source>
</reference>
<dbReference type="PANTHER" id="PTHR45266:SF3">
    <property type="entry name" value="OXALOACETATE DECARBOXYLASE ALPHA CHAIN"/>
    <property type="match status" value="1"/>
</dbReference>
<dbReference type="FunFam" id="2.40.50.100:FF:000003">
    <property type="entry name" value="Acetyl-CoA carboxylase biotin carboxyl carrier protein"/>
    <property type="match status" value="1"/>
</dbReference>
<name>A0A7H0VJJ4_9FLAO</name>
<feature type="domain" description="Lipoyl-binding" evidence="2">
    <location>
        <begin position="95"/>
        <end position="171"/>
    </location>
</feature>
<dbReference type="CDD" id="cd06850">
    <property type="entry name" value="biotinyl_domain"/>
    <property type="match status" value="1"/>
</dbReference>
<dbReference type="RefSeq" id="WP_210760418.1">
    <property type="nucleotide sequence ID" value="NZ_CP060139.1"/>
</dbReference>
<dbReference type="KEGG" id="chyd:H4K34_08610"/>
<dbReference type="InterPro" id="IPR050709">
    <property type="entry name" value="Biotin_Carboxyl_Carrier/Decarb"/>
</dbReference>
<dbReference type="AlphaFoldDB" id="A0A7H0VJJ4"/>
<dbReference type="EMBL" id="CP060139">
    <property type="protein sequence ID" value="QNR25892.1"/>
    <property type="molecule type" value="Genomic_DNA"/>
</dbReference>
<dbReference type="PROSITE" id="PS50968">
    <property type="entry name" value="BIOTINYL_LIPOYL"/>
    <property type="match status" value="1"/>
</dbReference>
<dbReference type="Pfam" id="PF00364">
    <property type="entry name" value="Biotin_lipoyl"/>
    <property type="match status" value="1"/>
</dbReference>
<protein>
    <submittedName>
        <fullName evidence="3">Acetyl-CoA carboxylase biotin carboxyl carrier protein subunit</fullName>
    </submittedName>
</protein>
<proteinExistence type="predicted"/>
<dbReference type="PROSITE" id="PS00188">
    <property type="entry name" value="BIOTIN"/>
    <property type="match status" value="1"/>
</dbReference>
<evidence type="ECO:0000313" key="3">
    <source>
        <dbReference type="EMBL" id="QNR25892.1"/>
    </source>
</evidence>
<dbReference type="InterPro" id="IPR011053">
    <property type="entry name" value="Single_hybrid_motif"/>
</dbReference>
<dbReference type="Gene3D" id="2.40.50.100">
    <property type="match status" value="1"/>
</dbReference>
<dbReference type="PANTHER" id="PTHR45266">
    <property type="entry name" value="OXALOACETATE DECARBOXYLASE ALPHA CHAIN"/>
    <property type="match status" value="1"/>
</dbReference>
<gene>
    <name evidence="3" type="ORF">H4K34_08610</name>
</gene>
<dbReference type="Proteomes" id="UP000516305">
    <property type="component" value="Chromosome"/>
</dbReference>
<evidence type="ECO:0000313" key="4">
    <source>
        <dbReference type="Proteomes" id="UP000516305"/>
    </source>
</evidence>
<keyword evidence="4" id="KW-1185">Reference proteome</keyword>
<organism evidence="3 4">
    <name type="scientific">Croceimicrobium hydrocarbonivorans</name>
    <dbReference type="NCBI Taxonomy" id="2761580"/>
    <lineage>
        <taxon>Bacteria</taxon>
        <taxon>Pseudomonadati</taxon>
        <taxon>Bacteroidota</taxon>
        <taxon>Flavobacteriia</taxon>
        <taxon>Flavobacteriales</taxon>
        <taxon>Owenweeksiaceae</taxon>
        <taxon>Croceimicrobium</taxon>
    </lineage>
</organism>
<sequence length="172" mass="19187">MASEKYQVKVNDQDYKVEVVPNSGEIRMNGLPLELDLKGDARKGFHLLKDQKSYQIQILEADYDSKEFLIEVNGEAYPVKGADRFDLLLKDLGMEHLANAAVNDLKAPMPGLVLEIKVQPGDSIKKGQALLVLEAMKMENVLKAESDAVVKEIRCETGQAVEKNQILIEFEA</sequence>
<dbReference type="SUPFAM" id="SSF51230">
    <property type="entry name" value="Single hybrid motif"/>
    <property type="match status" value="1"/>
</dbReference>
<evidence type="ECO:0000256" key="1">
    <source>
        <dbReference type="ARBA" id="ARBA00023267"/>
    </source>
</evidence>
<keyword evidence="1" id="KW-0092">Biotin</keyword>
<dbReference type="InterPro" id="IPR001882">
    <property type="entry name" value="Biotin_BS"/>
</dbReference>
<evidence type="ECO:0000259" key="2">
    <source>
        <dbReference type="PROSITE" id="PS50968"/>
    </source>
</evidence>
<dbReference type="InterPro" id="IPR000089">
    <property type="entry name" value="Biotin_lipoyl"/>
</dbReference>